<evidence type="ECO:0000256" key="2">
    <source>
        <dbReference type="ARBA" id="ARBA00006966"/>
    </source>
</evidence>
<gene>
    <name evidence="6" type="ORF">CSC65_07290</name>
</gene>
<dbReference type="EMBL" id="PDWN01000006">
    <property type="protein sequence ID" value="KAF1695014.1"/>
    <property type="molecule type" value="Genomic_DNA"/>
</dbReference>
<evidence type="ECO:0000259" key="5">
    <source>
        <dbReference type="Pfam" id="PF01212"/>
    </source>
</evidence>
<dbReference type="InterPro" id="IPR015424">
    <property type="entry name" value="PyrdxlP-dep_Trfase"/>
</dbReference>
<keyword evidence="4" id="KW-0663">Pyridoxal phosphate</keyword>
<comment type="similarity">
    <text evidence="2">Belongs to the threonine aldolase family.</text>
</comment>
<reference evidence="6 7" key="1">
    <citation type="submission" date="2017-10" db="EMBL/GenBank/DDBJ databases">
        <title>Whole genome sequencing of members of genus Pseudoxanthomonas.</title>
        <authorList>
            <person name="Kumar S."/>
            <person name="Bansal K."/>
            <person name="Kaur A."/>
            <person name="Patil P."/>
            <person name="Sharma S."/>
            <person name="Patil P.B."/>
        </authorList>
    </citation>
    <scope>NUCLEOTIDE SEQUENCE [LARGE SCALE GENOMIC DNA]</scope>
    <source>
        <strain evidence="6 7">DSM 17801</strain>
    </source>
</reference>
<evidence type="ECO:0000256" key="1">
    <source>
        <dbReference type="ARBA" id="ARBA00001933"/>
    </source>
</evidence>
<dbReference type="SUPFAM" id="SSF53383">
    <property type="entry name" value="PLP-dependent transferases"/>
    <property type="match status" value="1"/>
</dbReference>
<evidence type="ECO:0000313" key="6">
    <source>
        <dbReference type="EMBL" id="KAF1695014.1"/>
    </source>
</evidence>
<comment type="caution">
    <text evidence="6">The sequence shown here is derived from an EMBL/GenBank/DDBJ whole genome shotgun (WGS) entry which is preliminary data.</text>
</comment>
<evidence type="ECO:0000256" key="3">
    <source>
        <dbReference type="ARBA" id="ARBA00011881"/>
    </source>
</evidence>
<organism evidence="6 7">
    <name type="scientific">Pseudoxanthomonas daejeonensis</name>
    <dbReference type="NCBI Taxonomy" id="266062"/>
    <lineage>
        <taxon>Bacteria</taxon>
        <taxon>Pseudomonadati</taxon>
        <taxon>Pseudomonadota</taxon>
        <taxon>Gammaproteobacteria</taxon>
        <taxon>Lysobacterales</taxon>
        <taxon>Lysobacteraceae</taxon>
        <taxon>Pseudoxanthomonas</taxon>
    </lineage>
</organism>
<dbReference type="Pfam" id="PF01212">
    <property type="entry name" value="Beta_elim_lyase"/>
    <property type="match status" value="1"/>
</dbReference>
<sequence>MRLELEAARMRVRTEHVGTGQVQGMDHARASGTGIAIVGHARPVRLRLTAERARRQHRPTIRRGSILDRRTFLGTGGAAMAASLLPGASLAAGAAGRKDALFQRIDLVSDGLALDPREYAIRLQEAVAGGLDADNYSRGGAIERLEGTFARLLGKPAAMFVATGTLANHIAVRRLAGEDRRVLVQAESHLYNDSGDGASNLGGLNLVPLGEGQATLRLDDVQQWVERSRGGRVRNAVGVISIETPVRRRDHAMADFAEIERISRYAREQGIRLHLDGARLFTLPHHSGRSLAEYTALFDTVYVSLWKHFNGASGAILAGSAGFVDGLYHERRMFGGALPGAWPLVAPVEAYALRFQADYAQAWRAADALIGHLQADGRFKARKLADGTSRFFLAVADASAQALPERLRAHDIILSRPHPETGEFAIQVNPTLLRMDPAELARRFTGALAG</sequence>
<dbReference type="InterPro" id="IPR001597">
    <property type="entry name" value="ArAA_b-elim_lyase/Thr_aldolase"/>
</dbReference>
<evidence type="ECO:0000313" key="7">
    <source>
        <dbReference type="Proteomes" id="UP000788419"/>
    </source>
</evidence>
<dbReference type="Gene3D" id="3.40.640.10">
    <property type="entry name" value="Type I PLP-dependent aspartate aminotransferase-like (Major domain)"/>
    <property type="match status" value="1"/>
</dbReference>
<keyword evidence="7" id="KW-1185">Reference proteome</keyword>
<accession>A0ABQ6Z7I8</accession>
<dbReference type="PANTHER" id="PTHR48097:SF9">
    <property type="entry name" value="L-THREONINE ALDOLASE"/>
    <property type="match status" value="1"/>
</dbReference>
<name>A0ABQ6Z7I8_9GAMM</name>
<comment type="cofactor">
    <cofactor evidence="1">
        <name>pyridoxal 5'-phosphate</name>
        <dbReference type="ChEBI" id="CHEBI:597326"/>
    </cofactor>
</comment>
<feature type="domain" description="Aromatic amino acid beta-eliminating lyase/threonine aldolase" evidence="5">
    <location>
        <begin position="106"/>
        <end position="373"/>
    </location>
</feature>
<dbReference type="Proteomes" id="UP000788419">
    <property type="component" value="Unassembled WGS sequence"/>
</dbReference>
<comment type="subunit">
    <text evidence="3">Homotetramer.</text>
</comment>
<dbReference type="InterPro" id="IPR015421">
    <property type="entry name" value="PyrdxlP-dep_Trfase_major"/>
</dbReference>
<proteinExistence type="inferred from homology"/>
<protein>
    <recommendedName>
        <fullName evidence="5">Aromatic amino acid beta-eliminating lyase/threonine aldolase domain-containing protein</fullName>
    </recommendedName>
</protein>
<evidence type="ECO:0000256" key="4">
    <source>
        <dbReference type="ARBA" id="ARBA00022898"/>
    </source>
</evidence>
<dbReference type="PANTHER" id="PTHR48097">
    <property type="entry name" value="L-THREONINE ALDOLASE-RELATED"/>
    <property type="match status" value="1"/>
</dbReference>